<evidence type="ECO:0000256" key="1">
    <source>
        <dbReference type="SAM" id="Phobius"/>
    </source>
</evidence>
<keyword evidence="1" id="KW-0472">Membrane</keyword>
<gene>
    <name evidence="2" type="ORF">TCM_020685</name>
</gene>
<accession>A0A061EL83</accession>
<dbReference type="HOGENOM" id="CLU_2326938_0_0_1"/>
<dbReference type="Gramene" id="EOY05770">
    <property type="protein sequence ID" value="EOY05770"/>
    <property type="gene ID" value="TCM_020685"/>
</dbReference>
<protein>
    <submittedName>
        <fullName evidence="2">Uncharacterized protein</fullName>
    </submittedName>
</protein>
<dbReference type="Proteomes" id="UP000026915">
    <property type="component" value="Chromosome 4"/>
</dbReference>
<dbReference type="EMBL" id="CM001882">
    <property type="protein sequence ID" value="EOY05770.1"/>
    <property type="molecule type" value="Genomic_DNA"/>
</dbReference>
<evidence type="ECO:0000313" key="3">
    <source>
        <dbReference type="Proteomes" id="UP000026915"/>
    </source>
</evidence>
<proteinExistence type="predicted"/>
<dbReference type="AlphaFoldDB" id="A0A061EL83"/>
<keyword evidence="1" id="KW-0812">Transmembrane</keyword>
<feature type="transmembrane region" description="Helical" evidence="1">
    <location>
        <begin position="27"/>
        <end position="48"/>
    </location>
</feature>
<organism evidence="2 3">
    <name type="scientific">Theobroma cacao</name>
    <name type="common">Cacao</name>
    <name type="synonym">Cocoa</name>
    <dbReference type="NCBI Taxonomy" id="3641"/>
    <lineage>
        <taxon>Eukaryota</taxon>
        <taxon>Viridiplantae</taxon>
        <taxon>Streptophyta</taxon>
        <taxon>Embryophyta</taxon>
        <taxon>Tracheophyta</taxon>
        <taxon>Spermatophyta</taxon>
        <taxon>Magnoliopsida</taxon>
        <taxon>eudicotyledons</taxon>
        <taxon>Gunneridae</taxon>
        <taxon>Pentapetalae</taxon>
        <taxon>rosids</taxon>
        <taxon>malvids</taxon>
        <taxon>Malvales</taxon>
        <taxon>Malvaceae</taxon>
        <taxon>Byttnerioideae</taxon>
        <taxon>Theobroma</taxon>
    </lineage>
</organism>
<reference evidence="2 3" key="1">
    <citation type="journal article" date="2013" name="Genome Biol.">
        <title>The genome sequence of the most widely cultivated cacao type and its use to identify candidate genes regulating pod color.</title>
        <authorList>
            <person name="Motamayor J.C."/>
            <person name="Mockaitis K."/>
            <person name="Schmutz J."/>
            <person name="Haiminen N."/>
            <person name="Iii D.L."/>
            <person name="Cornejo O."/>
            <person name="Findley S.D."/>
            <person name="Zheng P."/>
            <person name="Utro F."/>
            <person name="Royaert S."/>
            <person name="Saski C."/>
            <person name="Jenkins J."/>
            <person name="Podicheti R."/>
            <person name="Zhao M."/>
            <person name="Scheffler B.E."/>
            <person name="Stack J.C."/>
            <person name="Feltus F.A."/>
            <person name="Mustiga G.M."/>
            <person name="Amores F."/>
            <person name="Phillips W."/>
            <person name="Marelli J.P."/>
            <person name="May G.D."/>
            <person name="Shapiro H."/>
            <person name="Ma J."/>
            <person name="Bustamante C.D."/>
            <person name="Schnell R.J."/>
            <person name="Main D."/>
            <person name="Gilbert D."/>
            <person name="Parida L."/>
            <person name="Kuhn D.N."/>
        </authorList>
    </citation>
    <scope>NUCLEOTIDE SEQUENCE [LARGE SCALE GENOMIC DNA]</scope>
    <source>
        <strain evidence="3">cv. Matina 1-6</strain>
    </source>
</reference>
<evidence type="ECO:0000313" key="2">
    <source>
        <dbReference type="EMBL" id="EOY05770.1"/>
    </source>
</evidence>
<feature type="transmembrane region" description="Helical" evidence="1">
    <location>
        <begin position="78"/>
        <end position="95"/>
    </location>
</feature>
<keyword evidence="3" id="KW-1185">Reference proteome</keyword>
<sequence length="99" mass="10874">LHSRSLILPFASPHLSVAPHYTPPTRALFSLPAALYCFLLLLLFSPFLFFHLSHFLFLFSCAAVAGGVSSAAGDVLSFSSFAFSSLGFLFFYFLNRVGF</sequence>
<dbReference type="InParanoid" id="A0A061EL83"/>
<name>A0A061EL83_THECC</name>
<keyword evidence="1" id="KW-1133">Transmembrane helix</keyword>
<feature type="non-terminal residue" evidence="2">
    <location>
        <position position="1"/>
    </location>
</feature>